<evidence type="ECO:0000256" key="2">
    <source>
        <dbReference type="SAM" id="MobiDB-lite"/>
    </source>
</evidence>
<dbReference type="CDD" id="cd00139">
    <property type="entry name" value="PIPKc"/>
    <property type="match status" value="1"/>
</dbReference>
<proteinExistence type="predicted"/>
<dbReference type="SMART" id="SM00330">
    <property type="entry name" value="PIPKc"/>
    <property type="match status" value="1"/>
</dbReference>
<evidence type="ECO:0000313" key="5">
    <source>
        <dbReference type="EMBL" id="RLN56625.1"/>
    </source>
</evidence>
<dbReference type="Proteomes" id="UP000284657">
    <property type="component" value="Unassembled WGS sequence"/>
</dbReference>
<dbReference type="PROSITE" id="PS51455">
    <property type="entry name" value="PIPK"/>
    <property type="match status" value="1"/>
</dbReference>
<dbReference type="InterPro" id="IPR027484">
    <property type="entry name" value="PInositol-4-P-5-kinase_N"/>
</dbReference>
<evidence type="ECO:0000259" key="4">
    <source>
        <dbReference type="PROSITE" id="PS51455"/>
    </source>
</evidence>
<dbReference type="Proteomes" id="UP000277300">
    <property type="component" value="Unassembled WGS sequence"/>
</dbReference>
<feature type="transmembrane region" description="Helical" evidence="3">
    <location>
        <begin position="82"/>
        <end position="108"/>
    </location>
</feature>
<keyword evidence="3" id="KW-1133">Transmembrane helix</keyword>
<gene>
    <name evidence="6" type="ORF">BBJ29_007819</name>
    <name evidence="5" type="ORF">BBP00_00007907</name>
</gene>
<feature type="compositionally biased region" description="Polar residues" evidence="2">
    <location>
        <begin position="735"/>
        <end position="754"/>
    </location>
</feature>
<dbReference type="AlphaFoldDB" id="A0A3F2RGV5"/>
<organism evidence="5 7">
    <name type="scientific">Phytophthora kernoviae</name>
    <dbReference type="NCBI Taxonomy" id="325452"/>
    <lineage>
        <taxon>Eukaryota</taxon>
        <taxon>Sar</taxon>
        <taxon>Stramenopiles</taxon>
        <taxon>Oomycota</taxon>
        <taxon>Peronosporomycetes</taxon>
        <taxon>Peronosporales</taxon>
        <taxon>Peronosporaceae</taxon>
        <taxon>Phytophthora</taxon>
    </lineage>
</organism>
<reference evidence="7 8" key="1">
    <citation type="submission" date="2018-07" db="EMBL/GenBank/DDBJ databases">
        <title>Genome sequencing of oomycete isolates from Chile give support for New Zealand origin for Phytophthora kernoviae and make available the first Nothophytophthora sp. genome.</title>
        <authorList>
            <person name="Studholme D.J."/>
            <person name="Sanfuentes E."/>
            <person name="Panda P."/>
            <person name="Hill R."/>
            <person name="Sambles C."/>
            <person name="Grant M."/>
            <person name="Williams N.M."/>
            <person name="Mcdougal R.L."/>
        </authorList>
    </citation>
    <scope>NUCLEOTIDE SEQUENCE [LARGE SCALE GENOMIC DNA]</scope>
    <source>
        <strain evidence="5">Chile6</strain>
        <strain evidence="6">Chile7</strain>
    </source>
</reference>
<sequence>MSDNDDLSLMGADCPTGSVVLPVLTSVASLIGCFYVVGTYWRVRALRHHPAGIMFGMSVYGAIYQFLYLLNKASTEVQCTDIGIIVDFFLTGQETYMLIFAIDLLLALKNPFSTAKGQMTKYHIFGGVWSLVCAVISHYDTHYALFGFCWIGSSDEILNRPRNENTPDNTLTTGVFFAFYIAVVYCTSLIAIVRTWNTFKKGLPDTFVTRRRTQRHLKYYVGCYFGYWTLVLGCYALFSLLPQARPGHDGGYRCRVWHLLSCLLLAKGMVHALIWTRTSNILKIIEQLREFGTIDLPEHDDNINWALRREILTNTTKGICESVDNAERQARASAASSFRSISGSSLEEGLGVESSSVQKDYCDRKESYTQIEEVILVSQSDHNSEGVVFKDFAPHVFRRLREEAKISSARYRNSFNQTTMERVSEGKSGAFFYFTEDRKYVVKTLTNEELKFLLSILPQYYTFMKTHPDTFMTRFFGCHGLTMYGKTVFFVVMQSVFASSLQIHERFDLKGSWVGRIEGRKPTGTIATCKYCSAEYTVGSHDQHCNVRGGVLRHQYDQTGKDLNWNRHMALPISTARAVAMQLTIDSNFLSSINCIDYSLLVGIHHRSFNVSHYSSADSFDPHRHGISVVNPRQYAERFQQRVITELIYDAASAPARELVDDISLTQLRRQNQRNAELVESGRTMSTMLASREDKISRSFSFKIDVDTGFCWGSTNVVRMRNMLEEAGRMGLAGQDNQTDDMPSSPSISTQQSEGNYKHEIMKSFMPPSDSEMLERARASHTSKDFAALAAGPEFSGPNGPWKRVESAGRFTVFRREIPRTNSDKRPPQVEVMCAGRLDASLEEVASILRSSSESEHNTVMEGLYAKGFIFGSFEREVPCSEVSTSKLDQTPIVDSGEQLAIKTKSFARAALFAHNEQWCYSDYFQREHMESATGRVAAIIVCTRCHANVQACEYAEVFAGTTAEREKHRGPARVIADSSGFPLTVPAEDGLSEVAVGTLCCIDTKPRAEITRTQYATIKRLASTAKHFVLQKSHRLQQEQKLALESAEGHN</sequence>
<evidence type="ECO:0000256" key="1">
    <source>
        <dbReference type="PROSITE-ProRule" id="PRU00781"/>
    </source>
</evidence>
<dbReference type="GO" id="GO:0005524">
    <property type="term" value="F:ATP binding"/>
    <property type="evidence" value="ECO:0007669"/>
    <property type="project" value="UniProtKB-UniRule"/>
</dbReference>
<keyword evidence="3" id="KW-0472">Membrane</keyword>
<feature type="region of interest" description="Disordered" evidence="2">
    <location>
        <begin position="733"/>
        <end position="754"/>
    </location>
</feature>
<feature type="transmembrane region" description="Helical" evidence="3">
    <location>
        <begin position="20"/>
        <end position="41"/>
    </location>
</feature>
<dbReference type="InterPro" id="IPR023610">
    <property type="entry name" value="PInositol-4/5-P-5/4-kinase"/>
</dbReference>
<dbReference type="EMBL" id="MBDO02000353">
    <property type="protein sequence ID" value="RLN56625.1"/>
    <property type="molecule type" value="Genomic_DNA"/>
</dbReference>
<name>A0A3F2RGV5_9STRA</name>
<feature type="transmembrane region" description="Helical" evidence="3">
    <location>
        <begin position="175"/>
        <end position="196"/>
    </location>
</feature>
<dbReference type="PANTHER" id="PTHR23086">
    <property type="entry name" value="PHOSPHATIDYLINOSITOL-4-PHOSPHATE 5-KINASE"/>
    <property type="match status" value="1"/>
</dbReference>
<evidence type="ECO:0000313" key="8">
    <source>
        <dbReference type="Proteomes" id="UP000284657"/>
    </source>
</evidence>
<dbReference type="GO" id="GO:0005886">
    <property type="term" value="C:plasma membrane"/>
    <property type="evidence" value="ECO:0007669"/>
    <property type="project" value="TreeGrafter"/>
</dbReference>
<dbReference type="PANTHER" id="PTHR23086:SF8">
    <property type="entry name" value="PHOSPHATIDYLINOSITOL 5-PHOSPHATE 4-KINASE, ISOFORM A"/>
    <property type="match status" value="1"/>
</dbReference>
<feature type="transmembrane region" description="Helical" evidence="3">
    <location>
        <begin position="53"/>
        <end position="70"/>
    </location>
</feature>
<dbReference type="GO" id="GO:0046854">
    <property type="term" value="P:phosphatidylinositol phosphate biosynthetic process"/>
    <property type="evidence" value="ECO:0007669"/>
    <property type="project" value="TreeGrafter"/>
</dbReference>
<keyword evidence="1" id="KW-0547">Nucleotide-binding</keyword>
<dbReference type="InterPro" id="IPR002498">
    <property type="entry name" value="PInositol-4-P-4/5-kinase_core"/>
</dbReference>
<keyword evidence="1" id="KW-0418">Kinase</keyword>
<dbReference type="Gene3D" id="3.30.810.10">
    <property type="entry name" value="2-Layer Sandwich"/>
    <property type="match status" value="1"/>
</dbReference>
<feature type="domain" description="PIPK" evidence="4">
    <location>
        <begin position="326"/>
        <end position="683"/>
    </location>
</feature>
<dbReference type="GO" id="GO:0016308">
    <property type="term" value="F:1-phosphatidylinositol-4-phosphate 5-kinase activity"/>
    <property type="evidence" value="ECO:0007669"/>
    <property type="project" value="TreeGrafter"/>
</dbReference>
<dbReference type="Gene3D" id="1.20.1070.10">
    <property type="entry name" value="Rhodopsin 7-helix transmembrane proteins"/>
    <property type="match status" value="1"/>
</dbReference>
<keyword evidence="3" id="KW-0812">Transmembrane</keyword>
<evidence type="ECO:0000256" key="3">
    <source>
        <dbReference type="SAM" id="Phobius"/>
    </source>
</evidence>
<dbReference type="Gene3D" id="3.30.800.10">
    <property type="entry name" value="Phosphatidylinositol Phosphate Kinase II Beta"/>
    <property type="match status" value="1"/>
</dbReference>
<evidence type="ECO:0000313" key="7">
    <source>
        <dbReference type="Proteomes" id="UP000277300"/>
    </source>
</evidence>
<feature type="transmembrane region" description="Helical" evidence="3">
    <location>
        <begin position="256"/>
        <end position="275"/>
    </location>
</feature>
<accession>A0A3F2RGV5</accession>
<dbReference type="SUPFAM" id="SSF56104">
    <property type="entry name" value="SAICAR synthase-like"/>
    <property type="match status" value="2"/>
</dbReference>
<protein>
    <recommendedName>
        <fullName evidence="4">PIPK domain-containing protein</fullName>
    </recommendedName>
</protein>
<evidence type="ECO:0000313" key="6">
    <source>
        <dbReference type="EMBL" id="RLN61488.1"/>
    </source>
</evidence>
<dbReference type="InterPro" id="IPR027483">
    <property type="entry name" value="PInositol-4-P-4/5-kinase_C_sf"/>
</dbReference>
<feature type="transmembrane region" description="Helical" evidence="3">
    <location>
        <begin position="217"/>
        <end position="241"/>
    </location>
</feature>
<dbReference type="Pfam" id="PF01504">
    <property type="entry name" value="PIP5K"/>
    <property type="match status" value="1"/>
</dbReference>
<dbReference type="OrthoDB" id="2129491at2759"/>
<keyword evidence="1" id="KW-0808">Transferase</keyword>
<keyword evidence="1" id="KW-0067">ATP-binding</keyword>
<dbReference type="EMBL" id="MBAD02000896">
    <property type="protein sequence ID" value="RLN61488.1"/>
    <property type="molecule type" value="Genomic_DNA"/>
</dbReference>
<comment type="caution">
    <text evidence="5">The sequence shown here is derived from an EMBL/GenBank/DDBJ whole genome shotgun (WGS) entry which is preliminary data.</text>
</comment>